<dbReference type="Proteomes" id="UP000559987">
    <property type="component" value="Unassembled WGS sequence"/>
</dbReference>
<evidence type="ECO:0000313" key="2">
    <source>
        <dbReference type="Proteomes" id="UP000559987"/>
    </source>
</evidence>
<proteinExistence type="predicted"/>
<reference evidence="1 2" key="1">
    <citation type="submission" date="2020-08" db="EMBL/GenBank/DDBJ databases">
        <title>Genomic Encyclopedia of Type Strains, Phase III (KMG-III): the genomes of soil and plant-associated and newly described type strains.</title>
        <authorList>
            <person name="Whitman W."/>
        </authorList>
    </citation>
    <scope>NUCLEOTIDE SEQUENCE [LARGE SCALE GENOMIC DNA]</scope>
    <source>
        <strain evidence="1 2">CECT 8571</strain>
    </source>
</reference>
<dbReference type="EMBL" id="JACHXZ010000006">
    <property type="protein sequence ID" value="MBB3170162.1"/>
    <property type="molecule type" value="Genomic_DNA"/>
</dbReference>
<protein>
    <submittedName>
        <fullName evidence="1">Uncharacterized protein</fullName>
    </submittedName>
</protein>
<gene>
    <name evidence="1" type="ORF">FHS30_003379</name>
</gene>
<organism evidence="1 2">
    <name type="scientific">Simiduia aestuariiviva</name>
    <dbReference type="NCBI Taxonomy" id="1510459"/>
    <lineage>
        <taxon>Bacteria</taxon>
        <taxon>Pseudomonadati</taxon>
        <taxon>Pseudomonadota</taxon>
        <taxon>Gammaproteobacteria</taxon>
        <taxon>Cellvibrionales</taxon>
        <taxon>Cellvibrionaceae</taxon>
        <taxon>Simiduia</taxon>
    </lineage>
</organism>
<dbReference type="AlphaFoldDB" id="A0A839UQP6"/>
<comment type="caution">
    <text evidence="1">The sequence shown here is derived from an EMBL/GenBank/DDBJ whole genome shotgun (WGS) entry which is preliminary data.</text>
</comment>
<name>A0A839UQP6_9GAMM</name>
<keyword evidence="2" id="KW-1185">Reference proteome</keyword>
<dbReference type="RefSeq" id="WP_183911662.1">
    <property type="nucleotide sequence ID" value="NZ_JACHXZ010000006.1"/>
</dbReference>
<accession>A0A839UQP6</accession>
<sequence>MIRFHLEVCTTQTQLYTVKLEASSEAQARAKALAHKGEWISHYPPDLEEAIIVTIREV</sequence>
<evidence type="ECO:0000313" key="1">
    <source>
        <dbReference type="EMBL" id="MBB3170162.1"/>
    </source>
</evidence>